<dbReference type="AlphaFoldDB" id="A0A377YWH6"/>
<keyword evidence="2" id="KW-1185">Reference proteome</keyword>
<organism evidence="1 2">
    <name type="scientific">Klebsiella pneumoniae subsp. ozaenae</name>
    <dbReference type="NCBI Taxonomy" id="574"/>
    <lineage>
        <taxon>Bacteria</taxon>
        <taxon>Pseudomonadati</taxon>
        <taxon>Pseudomonadota</taxon>
        <taxon>Gammaproteobacteria</taxon>
        <taxon>Enterobacterales</taxon>
        <taxon>Enterobacteriaceae</taxon>
        <taxon>Klebsiella/Raoultella group</taxon>
        <taxon>Klebsiella</taxon>
        <taxon>Klebsiella pneumoniae complex</taxon>
    </lineage>
</organism>
<sequence>MYWTFQIERCGSFLKKNFPLIDNEMYLDEGDSKAKRLRCFIKKTDLDTVLKVIDKLWVYRKVMTTDPVTARDEILYA</sequence>
<proteinExistence type="predicted"/>
<protein>
    <submittedName>
        <fullName evidence="1">Uncharacterized protein</fullName>
    </submittedName>
</protein>
<evidence type="ECO:0000313" key="1">
    <source>
        <dbReference type="EMBL" id="STU54703.1"/>
    </source>
</evidence>
<reference evidence="1 2" key="1">
    <citation type="submission" date="2018-06" db="EMBL/GenBank/DDBJ databases">
        <authorList>
            <consortium name="Pathogen Informatics"/>
            <person name="Doyle S."/>
        </authorList>
    </citation>
    <scope>NUCLEOTIDE SEQUENCE [LARGE SCALE GENOMIC DNA]</scope>
    <source>
        <strain evidence="1 2">NCTC5050</strain>
    </source>
</reference>
<gene>
    <name evidence="1" type="ORF">NCTC5050_00063</name>
</gene>
<name>A0A377YWH6_KLEPO</name>
<dbReference type="EMBL" id="UGLZ01000001">
    <property type="protein sequence ID" value="STU54703.1"/>
    <property type="molecule type" value="Genomic_DNA"/>
</dbReference>
<evidence type="ECO:0000313" key="2">
    <source>
        <dbReference type="Proteomes" id="UP000255382"/>
    </source>
</evidence>
<dbReference type="Proteomes" id="UP000255382">
    <property type="component" value="Unassembled WGS sequence"/>
</dbReference>
<accession>A0A377YWH6</accession>